<dbReference type="Pfam" id="PF12738">
    <property type="entry name" value="PTCB-BRCT"/>
    <property type="match status" value="1"/>
</dbReference>
<dbReference type="GO" id="GO:0006270">
    <property type="term" value="P:DNA replication initiation"/>
    <property type="evidence" value="ECO:0007669"/>
    <property type="project" value="TreeGrafter"/>
</dbReference>
<dbReference type="Pfam" id="PF00533">
    <property type="entry name" value="BRCT"/>
    <property type="match status" value="1"/>
</dbReference>
<gene>
    <name evidence="3" type="ORF">BOKJ2_LOCUS11694</name>
</gene>
<dbReference type="InterPro" id="IPR036420">
    <property type="entry name" value="BRCT_dom_sf"/>
</dbReference>
<name>A0A811LBW5_9BILA</name>
<dbReference type="SUPFAM" id="SSF52113">
    <property type="entry name" value="BRCT domain"/>
    <property type="match status" value="2"/>
</dbReference>
<accession>A0A811LBW5</accession>
<dbReference type="FunFam" id="3.40.50.10190:FF:000010">
    <property type="entry name" value="DNA topoisomerase II binding protein 1"/>
    <property type="match status" value="1"/>
</dbReference>
<dbReference type="PANTHER" id="PTHR13561">
    <property type="entry name" value="DNA REPLICATION REGULATOR DPB11-RELATED"/>
    <property type="match status" value="1"/>
</dbReference>
<dbReference type="SMART" id="SM00292">
    <property type="entry name" value="BRCT"/>
    <property type="match status" value="2"/>
</dbReference>
<dbReference type="PROSITE" id="PS50172">
    <property type="entry name" value="BRCT"/>
    <property type="match status" value="2"/>
</dbReference>
<dbReference type="EMBL" id="CAJFCW020000005">
    <property type="protein sequence ID" value="CAG9121186.1"/>
    <property type="molecule type" value="Genomic_DNA"/>
</dbReference>
<protein>
    <recommendedName>
        <fullName evidence="2">BRCT domain-containing protein</fullName>
    </recommendedName>
</protein>
<dbReference type="AlphaFoldDB" id="A0A811LBW5"/>
<keyword evidence="1" id="KW-0677">Repeat</keyword>
<organism evidence="3 4">
    <name type="scientific">Bursaphelenchus okinawaensis</name>
    <dbReference type="NCBI Taxonomy" id="465554"/>
    <lineage>
        <taxon>Eukaryota</taxon>
        <taxon>Metazoa</taxon>
        <taxon>Ecdysozoa</taxon>
        <taxon>Nematoda</taxon>
        <taxon>Chromadorea</taxon>
        <taxon>Rhabditida</taxon>
        <taxon>Tylenchina</taxon>
        <taxon>Tylenchomorpha</taxon>
        <taxon>Aphelenchoidea</taxon>
        <taxon>Aphelenchoididae</taxon>
        <taxon>Bursaphelenchus</taxon>
    </lineage>
</organism>
<proteinExistence type="predicted"/>
<dbReference type="PANTHER" id="PTHR13561:SF20">
    <property type="entry name" value="DNA TOPOISOMERASE 2-BINDING PROTEIN 1"/>
    <property type="match status" value="1"/>
</dbReference>
<dbReference type="OrthoDB" id="251770at2759"/>
<dbReference type="GO" id="GO:0033314">
    <property type="term" value="P:mitotic DNA replication checkpoint signaling"/>
    <property type="evidence" value="ECO:0007669"/>
    <property type="project" value="TreeGrafter"/>
</dbReference>
<evidence type="ECO:0000259" key="2">
    <source>
        <dbReference type="PROSITE" id="PS50172"/>
    </source>
</evidence>
<dbReference type="CDD" id="cd17731">
    <property type="entry name" value="BRCT_TopBP1_rpt2_like"/>
    <property type="match status" value="1"/>
</dbReference>
<keyword evidence="4" id="KW-1185">Reference proteome</keyword>
<sequence>MTKFKLIARKSDDVEDVLDVLNEHKQTLDDLRIAVEYMEDDEILNLEDVEGNSCAFVLDNFEGEVFESLKERNARIWSPHVLSQCFSVSKPLPKTPLIVHSFAFEGTCVSFSGMTKEEKEELARKVEMMCGAVTPNFYQTNDLLIAETLDTTAQKYLAAIMWKIPIVRPEIVDHMWKCGANAESLKNAKFLKEFNVPVFKGCVVCTSGLSPHERTLLGQLVEENGGKYSAAMEKNVCTHLVLNAPSGEKYKFASSFGVKPVTPSWLRRCIENGIRYHERRYHPDPEIANKKRSVLKETSKTNKV</sequence>
<evidence type="ECO:0000313" key="4">
    <source>
        <dbReference type="Proteomes" id="UP000614601"/>
    </source>
</evidence>
<reference evidence="3" key="1">
    <citation type="submission" date="2020-09" db="EMBL/GenBank/DDBJ databases">
        <authorList>
            <person name="Kikuchi T."/>
        </authorList>
    </citation>
    <scope>NUCLEOTIDE SEQUENCE</scope>
    <source>
        <strain evidence="3">SH1</strain>
    </source>
</reference>
<feature type="domain" description="BRCT" evidence="2">
    <location>
        <begin position="99"/>
        <end position="172"/>
    </location>
</feature>
<dbReference type="EMBL" id="CAJFDH010000005">
    <property type="protein sequence ID" value="CAD5225671.1"/>
    <property type="molecule type" value="Genomic_DNA"/>
</dbReference>
<dbReference type="InterPro" id="IPR001357">
    <property type="entry name" value="BRCT_dom"/>
</dbReference>
<dbReference type="Proteomes" id="UP000614601">
    <property type="component" value="Unassembled WGS sequence"/>
</dbReference>
<dbReference type="Gene3D" id="3.40.50.10190">
    <property type="entry name" value="BRCT domain"/>
    <property type="match status" value="3"/>
</dbReference>
<comment type="caution">
    <text evidence="3">The sequence shown here is derived from an EMBL/GenBank/DDBJ whole genome shotgun (WGS) entry which is preliminary data.</text>
</comment>
<evidence type="ECO:0000256" key="1">
    <source>
        <dbReference type="ARBA" id="ARBA00022737"/>
    </source>
</evidence>
<feature type="domain" description="BRCT" evidence="2">
    <location>
        <begin position="194"/>
        <end position="283"/>
    </location>
</feature>
<dbReference type="Proteomes" id="UP000783686">
    <property type="component" value="Unassembled WGS sequence"/>
</dbReference>
<dbReference type="InterPro" id="IPR059215">
    <property type="entry name" value="BRCT2_TopBP1-like"/>
</dbReference>
<dbReference type="CDD" id="cd00027">
    <property type="entry name" value="BRCT"/>
    <property type="match status" value="1"/>
</dbReference>
<evidence type="ECO:0000313" key="3">
    <source>
        <dbReference type="EMBL" id="CAD5225671.1"/>
    </source>
</evidence>
<dbReference type="GO" id="GO:0007095">
    <property type="term" value="P:mitotic G2 DNA damage checkpoint signaling"/>
    <property type="evidence" value="ECO:0007669"/>
    <property type="project" value="TreeGrafter"/>
</dbReference>